<sequence>MVKLIPILYGNKRYPYGIKPKIKEIPAHFDSKTKIPCNFDYSLHTEYSYYPRKFTSPACKGLIGIKRADKRGVPKLWFDEDWVGDFIVFIFRLVGEKRPPKIIEIHPPFNDYCKNLSHFVDLYEKFEREILNKYPDVQIFIENRYGTQYHGGNFILSTTYDLKKLTKLIETRELKLRIALDIPQLFSAHNMEIGRFSKKRISQIFKELYPIRGYIMSIHLWGKCLGKNKRPTSHVGTLDSYFGGLKCKELSKGNPQEQVRELKVHFLRELHDLLNDGLVRYFVPEVNSNSIHLHSIVKDLISFGFEFI</sequence>
<dbReference type="HOGENOM" id="CLU_902005_0_0_2"/>
<dbReference type="EMBL" id="CP002373">
    <property type="protein sequence ID" value="ADT85204.1"/>
    <property type="molecule type" value="Genomic_DNA"/>
</dbReference>
<dbReference type="RefSeq" id="WP_013747426.1">
    <property type="nucleotide sequence ID" value="NC_015471.1"/>
</dbReference>
<accession>F0LN65</accession>
<dbReference type="OrthoDB" id="376301at2157"/>
<evidence type="ECO:0008006" key="3">
    <source>
        <dbReference type="Google" id="ProtNLM"/>
    </source>
</evidence>
<reference evidence="1 2" key="1">
    <citation type="journal article" date="2011" name="J. Bacteriol.">
        <title>Complete genome sequence of the hyperthermophilic, piezophilic, heterotrophic, and carboxydotrophic archaeon Thermococcus barophilus MP.</title>
        <authorList>
            <person name="Vannier P."/>
            <person name="Marteinsson V.T."/>
            <person name="Fridjonsson O.H."/>
            <person name="Oger P."/>
            <person name="Jebbar M."/>
        </authorList>
    </citation>
    <scope>NUCLEOTIDE SEQUENCE [LARGE SCALE GENOMIC DNA]</scope>
    <source>
        <strain evidence="2">DSM 11836 / MP</strain>
    </source>
</reference>
<dbReference type="AlphaFoldDB" id="F0LN65"/>
<protein>
    <recommendedName>
        <fullName evidence="3">Xylose isomerase-like TIM barrel domain-containing protein</fullName>
    </recommendedName>
</protein>
<evidence type="ECO:0000313" key="1">
    <source>
        <dbReference type="EMBL" id="ADT85204.1"/>
    </source>
</evidence>
<evidence type="ECO:0000313" key="2">
    <source>
        <dbReference type="Proteomes" id="UP000007478"/>
    </source>
</evidence>
<organism evidence="1 2">
    <name type="scientific">Thermococcus barophilus (strain DSM 11836 / MP)</name>
    <dbReference type="NCBI Taxonomy" id="391623"/>
    <lineage>
        <taxon>Archaea</taxon>
        <taxon>Methanobacteriati</taxon>
        <taxon>Methanobacteriota</taxon>
        <taxon>Thermococci</taxon>
        <taxon>Thermococcales</taxon>
        <taxon>Thermococcaceae</taxon>
        <taxon>Thermococcus</taxon>
    </lineage>
</organism>
<gene>
    <name evidence="1" type="ordered locus">TERMP_02231</name>
</gene>
<keyword evidence="2" id="KW-1185">Reference proteome</keyword>
<dbReference type="GeneID" id="10549055"/>
<dbReference type="Proteomes" id="UP000007478">
    <property type="component" value="Plasmid pTBMP1"/>
</dbReference>
<keyword evidence="1" id="KW-0614">Plasmid</keyword>
<geneLocation type="plasmid" evidence="1 2">
    <name>pTBMP1</name>
</geneLocation>
<name>F0LN65_THEBM</name>
<dbReference type="PATRIC" id="fig|391623.17.peg.2225"/>
<proteinExistence type="predicted"/>
<dbReference type="KEGG" id="tba:TERMP_02231"/>